<feature type="transmembrane region" description="Helical" evidence="2">
    <location>
        <begin position="21"/>
        <end position="40"/>
    </location>
</feature>
<organism evidence="4 5">
    <name type="scientific">Rhynchospora tenuis</name>
    <dbReference type="NCBI Taxonomy" id="198213"/>
    <lineage>
        <taxon>Eukaryota</taxon>
        <taxon>Viridiplantae</taxon>
        <taxon>Streptophyta</taxon>
        <taxon>Embryophyta</taxon>
        <taxon>Tracheophyta</taxon>
        <taxon>Spermatophyta</taxon>
        <taxon>Magnoliopsida</taxon>
        <taxon>Liliopsida</taxon>
        <taxon>Poales</taxon>
        <taxon>Cyperaceae</taxon>
        <taxon>Cyperoideae</taxon>
        <taxon>Rhynchosporeae</taxon>
        <taxon>Rhynchospora</taxon>
    </lineage>
</organism>
<dbReference type="PROSITE" id="PS50213">
    <property type="entry name" value="FAS1"/>
    <property type="match status" value="1"/>
</dbReference>
<dbReference type="SUPFAM" id="SSF82153">
    <property type="entry name" value="FAS1 domain"/>
    <property type="match status" value="1"/>
</dbReference>
<accession>A0AAD6ELW5</accession>
<gene>
    <name evidence="4" type="ORF">LUZ61_018373</name>
</gene>
<sequence>MKRGGSSVCIRDKGRGRESGWILLLLLLLSLSLVGMQLLLSSNQILPIPLPLPFSFHQRHTSTSSNNSSCHLGAFGDKMVSMLPPDLPFTLFLPSPSSFQKILRLDPATSLVPDDITLNNTLAILSRVLAFSAVPQLLPVGALPVRTALSVDAVSGLKLLAWRDLDGTVVVNGIRSECVNIRKGELIVHVIAGVLMDPEFEQSFFPDYEEDT</sequence>
<dbReference type="PANTHER" id="PTHR37232:SF2">
    <property type="entry name" value="FAS1 DOMAIN-CONTAINING PROTEIN"/>
    <property type="match status" value="1"/>
</dbReference>
<feature type="domain" description="FAS1" evidence="3">
    <location>
        <begin position="59"/>
        <end position="195"/>
    </location>
</feature>
<evidence type="ECO:0000313" key="5">
    <source>
        <dbReference type="Proteomes" id="UP001210211"/>
    </source>
</evidence>
<comment type="similarity">
    <text evidence="1">Belongs to the fasciclin-like AGP family.</text>
</comment>
<dbReference type="Gene3D" id="2.30.180.10">
    <property type="entry name" value="FAS1 domain"/>
    <property type="match status" value="1"/>
</dbReference>
<evidence type="ECO:0000256" key="1">
    <source>
        <dbReference type="ARBA" id="ARBA00007843"/>
    </source>
</evidence>
<keyword evidence="5" id="KW-1185">Reference proteome</keyword>
<keyword evidence="2" id="KW-1133">Transmembrane helix</keyword>
<dbReference type="InterPro" id="IPR036378">
    <property type="entry name" value="FAS1_dom_sf"/>
</dbReference>
<dbReference type="EMBL" id="JAMRDG010000002">
    <property type="protein sequence ID" value="KAJ3689209.1"/>
    <property type="molecule type" value="Genomic_DNA"/>
</dbReference>
<comment type="caution">
    <text evidence="4">The sequence shown here is derived from an EMBL/GenBank/DDBJ whole genome shotgun (WGS) entry which is preliminary data.</text>
</comment>
<evidence type="ECO:0000259" key="3">
    <source>
        <dbReference type="PROSITE" id="PS50213"/>
    </source>
</evidence>
<protein>
    <recommendedName>
        <fullName evidence="3">FAS1 domain-containing protein</fullName>
    </recommendedName>
</protein>
<reference evidence="4 5" key="1">
    <citation type="journal article" date="2022" name="Cell">
        <title>Repeat-based holocentromeres influence genome architecture and karyotype evolution.</title>
        <authorList>
            <person name="Hofstatter P.G."/>
            <person name="Thangavel G."/>
            <person name="Lux T."/>
            <person name="Neumann P."/>
            <person name="Vondrak T."/>
            <person name="Novak P."/>
            <person name="Zhang M."/>
            <person name="Costa L."/>
            <person name="Castellani M."/>
            <person name="Scott A."/>
            <person name="Toegelov H."/>
            <person name="Fuchs J."/>
            <person name="Mata-Sucre Y."/>
            <person name="Dias Y."/>
            <person name="Vanzela A.L.L."/>
            <person name="Huettel B."/>
            <person name="Almeida C.C.S."/>
            <person name="Simkova H."/>
            <person name="Souza G."/>
            <person name="Pedrosa-Harand A."/>
            <person name="Macas J."/>
            <person name="Mayer K.F.X."/>
            <person name="Houben A."/>
            <person name="Marques A."/>
        </authorList>
    </citation>
    <scope>NUCLEOTIDE SEQUENCE [LARGE SCALE GENOMIC DNA]</scope>
    <source>
        <strain evidence="4">RhyTen1mFocal</strain>
    </source>
</reference>
<evidence type="ECO:0000313" key="4">
    <source>
        <dbReference type="EMBL" id="KAJ3689209.1"/>
    </source>
</evidence>
<dbReference type="Proteomes" id="UP001210211">
    <property type="component" value="Unassembled WGS sequence"/>
</dbReference>
<name>A0AAD6ELW5_9POAL</name>
<evidence type="ECO:0000256" key="2">
    <source>
        <dbReference type="SAM" id="Phobius"/>
    </source>
</evidence>
<dbReference type="InterPro" id="IPR000782">
    <property type="entry name" value="FAS1_domain"/>
</dbReference>
<proteinExistence type="inferred from homology"/>
<dbReference type="PANTHER" id="PTHR37232">
    <property type="entry name" value="FASCICLIN DOMAIN PROTEIN"/>
    <property type="match status" value="1"/>
</dbReference>
<keyword evidence="2" id="KW-0812">Transmembrane</keyword>
<keyword evidence="2" id="KW-0472">Membrane</keyword>
<dbReference type="AlphaFoldDB" id="A0AAD6ELW5"/>